<sequence length="61" mass="7349">MKDRSLELRIEFLKKENRISKIKARLLFAAWLLLYVISLFQYIARNNCQLFAINYKLLTVN</sequence>
<keyword evidence="1" id="KW-1133">Transmembrane helix</keyword>
<comment type="caution">
    <text evidence="2">The sequence shown here is derived from an EMBL/GenBank/DDBJ whole genome shotgun (WGS) entry which is preliminary data.</text>
</comment>
<organism evidence="2 3">
    <name type="scientific">Segatella copri</name>
    <dbReference type="NCBI Taxonomy" id="165179"/>
    <lineage>
        <taxon>Bacteria</taxon>
        <taxon>Pseudomonadati</taxon>
        <taxon>Bacteroidota</taxon>
        <taxon>Bacteroidia</taxon>
        <taxon>Bacteroidales</taxon>
        <taxon>Prevotellaceae</taxon>
        <taxon>Segatella</taxon>
    </lineage>
</organism>
<gene>
    <name evidence="2" type="ORF">DWV76_07175</name>
</gene>
<evidence type="ECO:0000313" key="3">
    <source>
        <dbReference type="Proteomes" id="UP000283785"/>
    </source>
</evidence>
<feature type="transmembrane region" description="Helical" evidence="1">
    <location>
        <begin position="24"/>
        <end position="44"/>
    </location>
</feature>
<reference evidence="2 3" key="1">
    <citation type="submission" date="2018-08" db="EMBL/GenBank/DDBJ databases">
        <title>A genome reference for cultivated species of the human gut microbiota.</title>
        <authorList>
            <person name="Zou Y."/>
            <person name="Xue W."/>
            <person name="Luo G."/>
        </authorList>
    </citation>
    <scope>NUCLEOTIDE SEQUENCE [LARGE SCALE GENOMIC DNA]</scope>
    <source>
        <strain evidence="2 3">AF12-50</strain>
    </source>
</reference>
<accession>A0AA92TYK4</accession>
<protein>
    <submittedName>
        <fullName evidence="2">Uncharacterized protein</fullName>
    </submittedName>
</protein>
<dbReference type="EMBL" id="QSAG01000010">
    <property type="protein sequence ID" value="RGW43011.1"/>
    <property type="molecule type" value="Genomic_DNA"/>
</dbReference>
<keyword evidence="1" id="KW-0472">Membrane</keyword>
<dbReference type="Proteomes" id="UP000283785">
    <property type="component" value="Unassembled WGS sequence"/>
</dbReference>
<evidence type="ECO:0000313" key="2">
    <source>
        <dbReference type="EMBL" id="RGW43011.1"/>
    </source>
</evidence>
<keyword evidence="1" id="KW-0812">Transmembrane</keyword>
<evidence type="ECO:0000256" key="1">
    <source>
        <dbReference type="SAM" id="Phobius"/>
    </source>
</evidence>
<dbReference type="AlphaFoldDB" id="A0AA92TYK4"/>
<proteinExistence type="predicted"/>
<name>A0AA92TYK4_9BACT</name>